<evidence type="ECO:0000313" key="1">
    <source>
        <dbReference type="EMBL" id="MDT3725998.1"/>
    </source>
</evidence>
<proteinExistence type="predicted"/>
<protein>
    <submittedName>
        <fullName evidence="1">Polysialyltransferase family glycosyltransferase</fullName>
    </submittedName>
</protein>
<dbReference type="Pfam" id="PF07388">
    <property type="entry name" value="A-2_8-polyST"/>
    <property type="match status" value="1"/>
</dbReference>
<accession>A0ABU3HZ84</accession>
<keyword evidence="2" id="KW-1185">Reference proteome</keyword>
<reference evidence="1" key="1">
    <citation type="submission" date="2024-05" db="EMBL/GenBank/DDBJ databases">
        <title>30 novel species of actinomycetes from the DSMZ collection.</title>
        <authorList>
            <person name="Nouioui I."/>
        </authorList>
    </citation>
    <scope>NUCLEOTIDE SEQUENCE</scope>
    <source>
        <strain evidence="1">DSM 41972</strain>
    </source>
</reference>
<dbReference type="Proteomes" id="UP001181313">
    <property type="component" value="Unassembled WGS sequence"/>
</dbReference>
<name>A0ABU3HZ84_9ACTN</name>
<organism evidence="1 2">
    <name type="scientific">Streptomyces althioticus subsp. attaecolombicae</name>
    <dbReference type="NCBI Taxonomy" id="3075534"/>
    <lineage>
        <taxon>Bacteria</taxon>
        <taxon>Bacillati</taxon>
        <taxon>Actinomycetota</taxon>
        <taxon>Actinomycetes</taxon>
        <taxon>Kitasatosporales</taxon>
        <taxon>Streptomycetaceae</taxon>
        <taxon>Streptomyces</taxon>
        <taxon>Streptomyces althioticus group</taxon>
    </lineage>
</organism>
<sequence length="456" mass="49386">MHRTHRTHRTTQIFQVSTLYGAATLAAALDAGLFGPAGPSRRILLVSHNAAVPETALRLDEMHGYGPLAARFDEVVSWNEAIRPYHPSAWGPRAADTVLWQRALRLLWDIGEDERVDLAVESIQANPARALVAIFSEASVDVYADGLMSYGPTREKLPLTLGRRVRRLLHLDLLPGLRPMLLSEYGVEPVVVPDGAFRAVLDEVAREAADDPRLAPVRQEAPTAVLLGQYLAALGILGADEEEDLHVRMLAGAVRAGHRSLVFKPHPTAPAGYSAALHKAAADAGVRLTVLDAPLLAETLYGQVRPELVVGCFSTAMVTASVHYGVPVARVGTALVLDRLRPYENSNRIPLALVDHLVPDLERDEAPAVLGAVPASLEPLVRTMGFCMQPRTYPALREAAEAWLRDCLAGSPAPYFPALRLAELGLPGSGPGARVRVRAARARRRVGRVVRRGGRR</sequence>
<dbReference type="EMBL" id="JAVSGH010000014">
    <property type="protein sequence ID" value="MDT3725998.1"/>
    <property type="molecule type" value="Genomic_DNA"/>
</dbReference>
<dbReference type="RefSeq" id="WP_093551548.1">
    <property type="nucleotide sequence ID" value="NZ_JAVSGH010000014.1"/>
</dbReference>
<dbReference type="InterPro" id="IPR010866">
    <property type="entry name" value="A-2_8-polyST"/>
</dbReference>
<evidence type="ECO:0000313" key="2">
    <source>
        <dbReference type="Proteomes" id="UP001181313"/>
    </source>
</evidence>
<gene>
    <name evidence="1" type="ORF">ROS62_14390</name>
</gene>
<comment type="caution">
    <text evidence="1">The sequence shown here is derived from an EMBL/GenBank/DDBJ whole genome shotgun (WGS) entry which is preliminary data.</text>
</comment>